<dbReference type="Proteomes" id="UP000539032">
    <property type="component" value="Unassembled WGS sequence"/>
</dbReference>
<keyword evidence="4" id="KW-0479">Metal-binding</keyword>
<dbReference type="Pfam" id="PF13912">
    <property type="entry name" value="zf-C2H2_6"/>
    <property type="match status" value="1"/>
</dbReference>
<dbReference type="GO" id="GO:0006357">
    <property type="term" value="P:regulation of transcription by RNA polymerase II"/>
    <property type="evidence" value="ECO:0007669"/>
    <property type="project" value="TreeGrafter"/>
</dbReference>
<dbReference type="GO" id="GO:0051321">
    <property type="term" value="P:meiotic cell cycle"/>
    <property type="evidence" value="ECO:0007669"/>
    <property type="project" value="UniProtKB-KW"/>
</dbReference>
<dbReference type="Gene3D" id="1.10.10.60">
    <property type="entry name" value="Homeodomain-like"/>
    <property type="match status" value="1"/>
</dbReference>
<dbReference type="PROSITE" id="PS50157">
    <property type="entry name" value="ZINC_FINGER_C2H2_2"/>
    <property type="match status" value="4"/>
</dbReference>
<dbReference type="GO" id="GO:0008270">
    <property type="term" value="F:zinc ion binding"/>
    <property type="evidence" value="ECO:0007669"/>
    <property type="project" value="UniProtKB-KW"/>
</dbReference>
<dbReference type="InterPro" id="IPR036236">
    <property type="entry name" value="Znf_C2H2_sf"/>
</dbReference>
<comment type="subcellular location">
    <subcellularLocation>
        <location evidence="1">Nucleus</location>
    </subcellularLocation>
</comment>
<evidence type="ECO:0000256" key="8">
    <source>
        <dbReference type="ARBA" id="ARBA00022833"/>
    </source>
</evidence>
<dbReference type="OrthoDB" id="10258692at2759"/>
<keyword evidence="22" id="KW-1185">Reference proteome</keyword>
<dbReference type="InterPro" id="IPR001005">
    <property type="entry name" value="SANT/Myb"/>
</dbReference>
<dbReference type="SMART" id="SM01189">
    <property type="entry name" value="ELM2"/>
    <property type="match status" value="1"/>
</dbReference>
<dbReference type="PANTHER" id="PTHR16089">
    <property type="entry name" value="REST COREPRESSOR COREST PROTEIN-RELATED"/>
    <property type="match status" value="1"/>
</dbReference>
<dbReference type="GO" id="GO:0030154">
    <property type="term" value="P:cell differentiation"/>
    <property type="evidence" value="ECO:0007669"/>
    <property type="project" value="UniProtKB-KW"/>
</dbReference>
<evidence type="ECO:0000256" key="16">
    <source>
        <dbReference type="PROSITE-ProRule" id="PRU00042"/>
    </source>
</evidence>
<feature type="domain" description="C2H2-type" evidence="18">
    <location>
        <begin position="194"/>
        <end position="220"/>
    </location>
</feature>
<keyword evidence="3" id="KW-0678">Repressor</keyword>
<evidence type="ECO:0000256" key="11">
    <source>
        <dbReference type="ARBA" id="ARBA00023159"/>
    </source>
</evidence>
<evidence type="ECO:0000256" key="15">
    <source>
        <dbReference type="ARBA" id="ARBA00068624"/>
    </source>
</evidence>
<feature type="region of interest" description="Disordered" evidence="17">
    <location>
        <begin position="289"/>
        <end position="313"/>
    </location>
</feature>
<evidence type="ECO:0000256" key="10">
    <source>
        <dbReference type="ARBA" id="ARBA00023015"/>
    </source>
</evidence>
<evidence type="ECO:0000313" key="22">
    <source>
        <dbReference type="Proteomes" id="UP000539032"/>
    </source>
</evidence>
<feature type="domain" description="C2H2-type" evidence="18">
    <location>
        <begin position="166"/>
        <end position="193"/>
    </location>
</feature>
<evidence type="ECO:0000259" key="19">
    <source>
        <dbReference type="PROSITE" id="PS51156"/>
    </source>
</evidence>
<dbReference type="FunFam" id="1.10.10.60:FF:000251">
    <property type="entry name" value="Zinc finger protein 541"/>
    <property type="match status" value="1"/>
</dbReference>
<dbReference type="GO" id="GO:0007283">
    <property type="term" value="P:spermatogenesis"/>
    <property type="evidence" value="ECO:0007669"/>
    <property type="project" value="UniProtKB-KW"/>
</dbReference>
<dbReference type="SUPFAM" id="SSF46689">
    <property type="entry name" value="Homeodomain-like"/>
    <property type="match status" value="1"/>
</dbReference>
<feature type="compositionally biased region" description="Polar residues" evidence="17">
    <location>
        <begin position="301"/>
        <end position="313"/>
    </location>
</feature>
<dbReference type="InterPro" id="IPR000949">
    <property type="entry name" value="ELM2_dom"/>
</dbReference>
<dbReference type="PROSITE" id="PS51156">
    <property type="entry name" value="ELM2"/>
    <property type="match status" value="1"/>
</dbReference>
<feature type="domain" description="SANT" evidence="20">
    <location>
        <begin position="1120"/>
        <end position="1171"/>
    </location>
</feature>
<evidence type="ECO:0000256" key="4">
    <source>
        <dbReference type="ARBA" id="ARBA00022723"/>
    </source>
</evidence>
<feature type="compositionally biased region" description="Low complexity" evidence="17">
    <location>
        <begin position="652"/>
        <end position="662"/>
    </location>
</feature>
<feature type="non-terminal residue" evidence="21">
    <location>
        <position position="1309"/>
    </location>
</feature>
<dbReference type="FunFam" id="3.30.160.60:FF:000656">
    <property type="entry name" value="Zinc finger protein 541"/>
    <property type="match status" value="1"/>
</dbReference>
<evidence type="ECO:0000256" key="2">
    <source>
        <dbReference type="ARBA" id="ARBA00022473"/>
    </source>
</evidence>
<evidence type="ECO:0000256" key="6">
    <source>
        <dbReference type="ARBA" id="ARBA00022771"/>
    </source>
</evidence>
<evidence type="ECO:0000256" key="12">
    <source>
        <dbReference type="ARBA" id="ARBA00023163"/>
    </source>
</evidence>
<dbReference type="GO" id="GO:0005667">
    <property type="term" value="C:transcription regulator complex"/>
    <property type="evidence" value="ECO:0007669"/>
    <property type="project" value="TreeGrafter"/>
</dbReference>
<accession>A0A7L4ID85</accession>
<feature type="region of interest" description="Disordered" evidence="17">
    <location>
        <begin position="572"/>
        <end position="700"/>
    </location>
</feature>
<dbReference type="Gene3D" id="3.30.160.60">
    <property type="entry name" value="Classic Zinc Finger"/>
    <property type="match status" value="2"/>
</dbReference>
<dbReference type="PANTHER" id="PTHR16089:SF23">
    <property type="entry name" value="ZINC FINGER PROTEIN 541"/>
    <property type="match status" value="1"/>
</dbReference>
<keyword evidence="12" id="KW-0804">Transcription</keyword>
<feature type="compositionally biased region" description="Basic and acidic residues" evidence="17">
    <location>
        <begin position="801"/>
        <end position="816"/>
    </location>
</feature>
<feature type="region of interest" description="Disordered" evidence="17">
    <location>
        <begin position="107"/>
        <end position="128"/>
    </location>
</feature>
<organism evidence="21 22">
    <name type="scientific">Scopus umbretta</name>
    <name type="common">Hammerkop</name>
    <dbReference type="NCBI Taxonomy" id="33581"/>
    <lineage>
        <taxon>Eukaryota</taxon>
        <taxon>Metazoa</taxon>
        <taxon>Chordata</taxon>
        <taxon>Craniata</taxon>
        <taxon>Vertebrata</taxon>
        <taxon>Euteleostomi</taxon>
        <taxon>Archelosauria</taxon>
        <taxon>Archosauria</taxon>
        <taxon>Dinosauria</taxon>
        <taxon>Saurischia</taxon>
        <taxon>Theropoda</taxon>
        <taxon>Coelurosauria</taxon>
        <taxon>Aves</taxon>
        <taxon>Neognathae</taxon>
        <taxon>Neoaves</taxon>
        <taxon>Aequornithes</taxon>
        <taxon>Pelecaniformes</taxon>
        <taxon>Scopidae</taxon>
        <taxon>Scopus</taxon>
    </lineage>
</organism>
<dbReference type="GO" id="GO:0000118">
    <property type="term" value="C:histone deacetylase complex"/>
    <property type="evidence" value="ECO:0007669"/>
    <property type="project" value="TreeGrafter"/>
</dbReference>
<feature type="region of interest" description="Disordered" evidence="17">
    <location>
        <begin position="865"/>
        <end position="928"/>
    </location>
</feature>
<dbReference type="InterPro" id="IPR009057">
    <property type="entry name" value="Homeodomain-like_sf"/>
</dbReference>
<dbReference type="EMBL" id="VZTL01075197">
    <property type="protein sequence ID" value="NXX63122.1"/>
    <property type="molecule type" value="Genomic_DNA"/>
</dbReference>
<feature type="compositionally biased region" description="Polar residues" evidence="17">
    <location>
        <begin position="593"/>
        <end position="603"/>
    </location>
</feature>
<dbReference type="SMART" id="SM00717">
    <property type="entry name" value="SANT"/>
    <property type="match status" value="1"/>
</dbReference>
<feature type="region of interest" description="Disordered" evidence="17">
    <location>
        <begin position="801"/>
        <end position="820"/>
    </location>
</feature>
<dbReference type="InterPro" id="IPR013087">
    <property type="entry name" value="Znf_C2H2_type"/>
</dbReference>
<gene>
    <name evidence="21" type="primary">Znf541</name>
    <name evidence="21" type="ORF">SCOUMB_R12378</name>
</gene>
<feature type="domain" description="ELM2" evidence="19">
    <location>
        <begin position="1013"/>
        <end position="1105"/>
    </location>
</feature>
<evidence type="ECO:0000256" key="1">
    <source>
        <dbReference type="ARBA" id="ARBA00004123"/>
    </source>
</evidence>
<keyword evidence="2" id="KW-0217">Developmental protein</keyword>
<evidence type="ECO:0000313" key="21">
    <source>
        <dbReference type="EMBL" id="NXX63122.1"/>
    </source>
</evidence>
<feature type="domain" description="C2H2-type" evidence="18">
    <location>
        <begin position="1251"/>
        <end position="1278"/>
    </location>
</feature>
<feature type="non-terminal residue" evidence="21">
    <location>
        <position position="1"/>
    </location>
</feature>
<evidence type="ECO:0000256" key="14">
    <source>
        <dbReference type="ARBA" id="ARBA00023254"/>
    </source>
</evidence>
<dbReference type="SUPFAM" id="SSF57667">
    <property type="entry name" value="beta-beta-alpha zinc fingers"/>
    <property type="match status" value="2"/>
</dbReference>
<evidence type="ECO:0000256" key="13">
    <source>
        <dbReference type="ARBA" id="ARBA00023242"/>
    </source>
</evidence>
<keyword evidence="8" id="KW-0862">Zinc</keyword>
<keyword evidence="6 16" id="KW-0863">Zinc-finger</keyword>
<keyword evidence="11" id="KW-0010">Activator</keyword>
<reference evidence="21 22" key="1">
    <citation type="submission" date="2020-02" db="EMBL/GenBank/DDBJ databases">
        <title>Bird 10,000 Genomes (B10K) Project - Family phase.</title>
        <authorList>
            <person name="Zhang G."/>
        </authorList>
    </citation>
    <scope>NUCLEOTIDE SEQUENCE [LARGE SCALE GENOMIC DNA]</scope>
    <source>
        <strain evidence="21">B10K-DU-002-70</strain>
        <tissue evidence="21">Muscle</tissue>
    </source>
</reference>
<evidence type="ECO:0000259" key="20">
    <source>
        <dbReference type="PROSITE" id="PS51293"/>
    </source>
</evidence>
<evidence type="ECO:0000256" key="7">
    <source>
        <dbReference type="ARBA" id="ARBA00022782"/>
    </source>
</evidence>
<evidence type="ECO:0000256" key="5">
    <source>
        <dbReference type="ARBA" id="ARBA00022737"/>
    </source>
</evidence>
<dbReference type="InterPro" id="IPR017884">
    <property type="entry name" value="SANT_dom"/>
</dbReference>
<name>A0A7L4ID85_SCOUM</name>
<sequence length="1309" mass="140152">MDQYPFGDEDAFPLEMHLPGFPESQGLVCSEALDRDLCLDANDVMYAGLSGLDAVLGLPAAGSDAPEADLNALALYPAKGRDSVPLLEEPDSQHGFRFLPSELGLPALAGPEEAGREGGGGGGRTAGSPLGSTWTSLPGCSRCGKVFGNASALGKHCLTHSQKRDHICPVCSKAFKRPDHLSGHMLTHQKIKPFACPERDCEKSYCDPRSLRRHYELQHSSCGLKEAPEEGAGEESPLLPGPCIQASGKSVDRLPARWEPGSFPAERDPLGRAVNSFVNRRLPSAALPSAERPGAALADSSPPSQASGLASNSSGLWEAAGDDISKDCLSCQKSAASSDACAVINPSSVSVTAPGGNVVTDLTSRSFISEAQLPSEPAGLQCCPNSALPCFPGFGGQKPSAGQPSGNFQWIRNVPVRTKPKRSSVCLAGEPPVAAQGVPEGFAAPPCVSSAVYECPDALSFPLAPFKADEDALSESALGCFEEAFRSAKTHDSHPWENAGELSFPEVQKGGAPQSETRQLFPKCLELAACPEPLQVQQHLFQVIAEPQQVLSRAQALAPAPLLAPEATRLPASPLRAGGQRPPPSAARFPQATERQGPSTYLQKTIPRFQGVPSDGEKQGPQPAPAFQSPVKEYVGLRDSSLPGQRECGMPASAAGSRSSGGPNRLENKAAAFKPEKSEDGGTEAGGKAPAGAGRSWHPPAVRRETLPFGLSRAAPPSQVAMASFSSAPAAAGTRRLTIFNRIQGGNIYSLTHAAKDENLSAGRNETGAAPADGSGCESGFLCKNRGQLFCTETGQESHGSFHGEQWHSPQGKEEQQVCGAGDGNARKLSLEAAGGGNCPAKPRMPLEDDTVAPLVIPVSVPVTATNPQAGSEVGGDCIPRVTEKQSPDGEDLQESLQQKKRKRQTRPKSLFIPPPFSSPEAQPGMGGCYQSNLRSPVFLVDHLLRDFFQSSPYTPPPMLSPIREGSGLYFSTLCSSSANRDPNQLLGAVLGRMDRDFGFCLMKDNAKISVQPHINIGSRFQAEVPTLRDRSCFGKDEQAASLVWKPWGDIATNPETQDRVTELLNMACSSVMPGGGTNLELALHCLHEARGSVLKALEMLLFGAPQKSESHPLANYRYAGSDTWTPLEKQLFKKAFCVHKKDFYLIQKEIQTKNVSQCVEYYYIWKKKIKFDYSRAQGIGKKVKRAKDEVEEAEGKAACSPKTRRRLLPKESMKMKQKSYNKMPRGAGSPSCHLSEPAYQAGSAGNRGVFPCKECERVFDKIKGRNAHMKSHRLQEQVEPLVKLQWPPQHLKSEAKLEEPQTLPSGNW</sequence>
<evidence type="ECO:0000256" key="9">
    <source>
        <dbReference type="ARBA" id="ARBA00022871"/>
    </source>
</evidence>
<dbReference type="SMART" id="SM00355">
    <property type="entry name" value="ZnF_C2H2"/>
    <property type="match status" value="4"/>
</dbReference>
<dbReference type="GO" id="GO:0003714">
    <property type="term" value="F:transcription corepressor activity"/>
    <property type="evidence" value="ECO:0007669"/>
    <property type="project" value="TreeGrafter"/>
</dbReference>
<dbReference type="Pfam" id="PF00096">
    <property type="entry name" value="zf-C2H2"/>
    <property type="match status" value="1"/>
</dbReference>
<dbReference type="PROSITE" id="PS51293">
    <property type="entry name" value="SANT"/>
    <property type="match status" value="1"/>
</dbReference>
<keyword evidence="9" id="KW-0744">Spermatogenesis</keyword>
<proteinExistence type="predicted"/>
<evidence type="ECO:0000259" key="18">
    <source>
        <dbReference type="PROSITE" id="PS50157"/>
    </source>
</evidence>
<dbReference type="PROSITE" id="PS00028">
    <property type="entry name" value="ZINC_FINGER_C2H2_1"/>
    <property type="match status" value="4"/>
</dbReference>
<keyword evidence="14" id="KW-0469">Meiosis</keyword>
<keyword evidence="5" id="KW-0677">Repeat</keyword>
<comment type="caution">
    <text evidence="21">The sequence shown here is derived from an EMBL/GenBank/DDBJ whole genome shotgun (WGS) entry which is preliminary data.</text>
</comment>
<dbReference type="Pfam" id="PF01448">
    <property type="entry name" value="ELM2"/>
    <property type="match status" value="1"/>
</dbReference>
<keyword evidence="10" id="KW-0805">Transcription regulation</keyword>
<feature type="domain" description="C2H2-type" evidence="18">
    <location>
        <begin position="138"/>
        <end position="165"/>
    </location>
</feature>
<dbReference type="InterPro" id="IPR051066">
    <property type="entry name" value="Trans_reg/Corepressor"/>
</dbReference>
<protein>
    <recommendedName>
        <fullName evidence="15">Zinc finger protein 541</fullName>
    </recommendedName>
</protein>
<evidence type="ECO:0000256" key="3">
    <source>
        <dbReference type="ARBA" id="ARBA00022491"/>
    </source>
</evidence>
<evidence type="ECO:0000256" key="17">
    <source>
        <dbReference type="SAM" id="MobiDB-lite"/>
    </source>
</evidence>
<keyword evidence="7" id="KW-0221">Differentiation</keyword>
<keyword evidence="13" id="KW-0539">Nucleus</keyword>